<evidence type="ECO:0000256" key="12">
    <source>
        <dbReference type="SAM" id="MobiDB-lite"/>
    </source>
</evidence>
<dbReference type="Pfam" id="PF13855">
    <property type="entry name" value="LRR_8"/>
    <property type="match status" value="1"/>
</dbReference>
<accession>A0A834YD58</accession>
<keyword evidence="5 14" id="KW-0732">Signal</keyword>
<sequence length="1200" mass="132226">MHLNLNLNLNLCLLLYSLLFIGVLGSSEDEVRSLLEFKKGIREDPLGRVLNSWKVDSSGCPQSWYGIACDDSGYVTAIVLEGLGLIGDLKFYTLTGLTMLRNLSLSGNFFTGRLVPVMGGMSSLQHLDLSRNQFYGPIPGRINDLWGLSYLNISSNNFTRGFPSGIRNLQQLKILDLHLNGLWGDIGDVLSELRNVEYVDLSCNLFYGGPSLDSNISSLANTVQYMNLSHNRLNGEFSSDDSIISFQNLQVLDLGYNQLSGELPSFSSLPHLRVLRVGNNQLHGFVPEELLEGSIPLEELDLSCNGFSVMSLPLEQDLLWNGKEENEKSTTTTKTYKAILGKWLYRFSEEQDSLWTTLVEGKYSNCGGWDTIEVTTSYGVNILKYVSKMCKEFSKALPSKWDVATNGYGEVREIDSPSNVFARLEQTSIAAAFNSMLRLKYLMSEVCVYTGSIHGINSTTLKVLNLSSNLLSDSLPSFLGKCEMVDLSKNMISGDISMMQNWGDTLEAIDLSSNVLSGSFPNLTSQFGRLTSIKIRNNSLVGGLPLMLGTYPRLSEVDLSYNKLIGPIPSSFFNSLTLINLNLSGNCFTGTIPLQGSDTTELLVLPSYPKIEYLDLSSNSLTGTLTSAIGNMGRLKLLNLANNSLSGQIPSEMSKISGLEYLDLSRNNFKGKIPDGLSLSLNVFNVSYNYLSGPIPENLRSFPTTSFRPGNALLIFPNGMPPQNSGSGGFHDIGKRHSSKASIRVAIIVASVGASLMIVFVLLLVYYRAQLQGFHGRRGLSSQTTGRDVKLGRFTRPSLFKIHKNDDPAPTSLSFSNDQLLTSNSRSMSGQTDFITEIAEHGLREGRGTGAESMKPDVLDNHPQTSGRKYSPGSPLSSSPRFIEVCEQHVMLNVHSPDRLAGELFFLDISLVFTAEELSRAPAEVLGRSSHGTLYKATLDSGHMLTVKWLRVGLVKLKKEFAKEAKRIGSIRHPNIVPLRAYYWGPRDQERLILADYFRGDSLALHLYETTPCRHSPLLFSQRLKIAVDVARCLYYLHDRGLPHGNLKPTNILLIGPDLSARLTDYGLHRLMTPAGIAEQILNLGALGYCAPELSTAAKPLPSFKTDVYAFGVILMELLTRRSAGDIISGQSGAVDLTDWVRLCADERRGMDCFDRDIAGGEESLNAMNELLAISLRCILPVNERPNIRQVFQDLCSVSV</sequence>
<keyword evidence="10 13" id="KW-0472">Membrane</keyword>
<dbReference type="Pfam" id="PF00560">
    <property type="entry name" value="LRR_1"/>
    <property type="match status" value="4"/>
</dbReference>
<dbReference type="SUPFAM" id="SSF52058">
    <property type="entry name" value="L domain-like"/>
    <property type="match status" value="1"/>
</dbReference>
<keyword evidence="6" id="KW-0677">Repeat</keyword>
<dbReference type="SUPFAM" id="SSF52047">
    <property type="entry name" value="RNI-like"/>
    <property type="match status" value="1"/>
</dbReference>
<evidence type="ECO:0000256" key="9">
    <source>
        <dbReference type="ARBA" id="ARBA00022989"/>
    </source>
</evidence>
<dbReference type="OrthoDB" id="5789657at2759"/>
<reference evidence="16 17" key="1">
    <citation type="submission" date="2020-04" db="EMBL/GenBank/DDBJ databases">
        <title>Plant Genome Project.</title>
        <authorList>
            <person name="Zhang R.-G."/>
        </authorList>
    </citation>
    <scope>NUCLEOTIDE SEQUENCE [LARGE SCALE GENOMIC DNA]</scope>
    <source>
        <strain evidence="16">YNK0</strain>
        <tissue evidence="16">Leaf</tissue>
    </source>
</reference>
<feature type="chain" id="PRO_5032687213" description="Protein kinase domain-containing protein" evidence="14">
    <location>
        <begin position="26"/>
        <end position="1200"/>
    </location>
</feature>
<dbReference type="InterPro" id="IPR025875">
    <property type="entry name" value="Leu-rich_rpt_4"/>
</dbReference>
<keyword evidence="4 13" id="KW-0812">Transmembrane</keyword>
<evidence type="ECO:0000259" key="15">
    <source>
        <dbReference type="PROSITE" id="PS50011"/>
    </source>
</evidence>
<dbReference type="Pfam" id="PF08263">
    <property type="entry name" value="LRRNT_2"/>
    <property type="match status" value="1"/>
</dbReference>
<evidence type="ECO:0000256" key="4">
    <source>
        <dbReference type="ARBA" id="ARBA00022692"/>
    </source>
</evidence>
<dbReference type="Proteomes" id="UP000655225">
    <property type="component" value="Unassembled WGS sequence"/>
</dbReference>
<evidence type="ECO:0000256" key="10">
    <source>
        <dbReference type="ARBA" id="ARBA00023136"/>
    </source>
</evidence>
<dbReference type="PANTHER" id="PTHR48003:SF5">
    <property type="entry name" value="OS07G0626500 PROTEIN"/>
    <property type="match status" value="1"/>
</dbReference>
<dbReference type="OMA" id="MSSYLQM"/>
<feature type="region of interest" description="Disordered" evidence="12">
    <location>
        <begin position="846"/>
        <end position="877"/>
    </location>
</feature>
<dbReference type="PANTHER" id="PTHR48003">
    <property type="entry name" value="OS07G0626500 PROTEIN"/>
    <property type="match status" value="1"/>
</dbReference>
<organism evidence="16 17">
    <name type="scientific">Tetracentron sinense</name>
    <name type="common">Spur-leaf</name>
    <dbReference type="NCBI Taxonomy" id="13715"/>
    <lineage>
        <taxon>Eukaryota</taxon>
        <taxon>Viridiplantae</taxon>
        <taxon>Streptophyta</taxon>
        <taxon>Embryophyta</taxon>
        <taxon>Tracheophyta</taxon>
        <taxon>Spermatophyta</taxon>
        <taxon>Magnoliopsida</taxon>
        <taxon>Trochodendrales</taxon>
        <taxon>Trochodendraceae</taxon>
        <taxon>Tetracentron</taxon>
    </lineage>
</organism>
<dbReference type="InterPro" id="IPR053059">
    <property type="entry name" value="Inactive_SerThr-Kinase_ABA"/>
</dbReference>
<evidence type="ECO:0000256" key="8">
    <source>
        <dbReference type="ARBA" id="ARBA00022840"/>
    </source>
</evidence>
<dbReference type="InterPro" id="IPR001611">
    <property type="entry name" value="Leu-rich_rpt"/>
</dbReference>
<keyword evidence="2" id="KW-0597">Phosphoprotein</keyword>
<keyword evidence="17" id="KW-1185">Reference proteome</keyword>
<evidence type="ECO:0000256" key="5">
    <source>
        <dbReference type="ARBA" id="ARBA00022729"/>
    </source>
</evidence>
<dbReference type="InterPro" id="IPR003591">
    <property type="entry name" value="Leu-rich_rpt_typical-subtyp"/>
</dbReference>
<keyword evidence="3" id="KW-0433">Leucine-rich repeat</keyword>
<dbReference type="AlphaFoldDB" id="A0A834YD58"/>
<proteinExistence type="predicted"/>
<dbReference type="Gene3D" id="3.80.10.10">
    <property type="entry name" value="Ribonuclease Inhibitor"/>
    <property type="match status" value="3"/>
</dbReference>
<dbReference type="InterPro" id="IPR011009">
    <property type="entry name" value="Kinase-like_dom_sf"/>
</dbReference>
<dbReference type="InterPro" id="IPR032675">
    <property type="entry name" value="LRR_dom_sf"/>
</dbReference>
<dbReference type="FunFam" id="3.30.200.20:FF:000486">
    <property type="entry name" value="Leucine-rich repeat receptor-like protein kinase"/>
    <property type="match status" value="1"/>
</dbReference>
<dbReference type="GO" id="GO:0004672">
    <property type="term" value="F:protein kinase activity"/>
    <property type="evidence" value="ECO:0007669"/>
    <property type="project" value="InterPro"/>
</dbReference>
<gene>
    <name evidence="16" type="ORF">HHK36_030618</name>
</gene>
<keyword evidence="8" id="KW-0067">ATP-binding</keyword>
<dbReference type="SUPFAM" id="SSF56112">
    <property type="entry name" value="Protein kinase-like (PK-like)"/>
    <property type="match status" value="1"/>
</dbReference>
<comment type="subcellular location">
    <subcellularLocation>
        <location evidence="1">Membrane</location>
        <topology evidence="1">Single-pass membrane protein</topology>
    </subcellularLocation>
</comment>
<dbReference type="PROSITE" id="PS50011">
    <property type="entry name" value="PROTEIN_KINASE_DOM"/>
    <property type="match status" value="1"/>
</dbReference>
<evidence type="ECO:0000256" key="7">
    <source>
        <dbReference type="ARBA" id="ARBA00022741"/>
    </source>
</evidence>
<evidence type="ECO:0000256" key="2">
    <source>
        <dbReference type="ARBA" id="ARBA00022553"/>
    </source>
</evidence>
<dbReference type="EMBL" id="JABCRI010000024">
    <property type="protein sequence ID" value="KAF8377244.1"/>
    <property type="molecule type" value="Genomic_DNA"/>
</dbReference>
<dbReference type="GO" id="GO:0016020">
    <property type="term" value="C:membrane"/>
    <property type="evidence" value="ECO:0007669"/>
    <property type="project" value="UniProtKB-SubCell"/>
</dbReference>
<feature type="compositionally biased region" description="Polar residues" evidence="12">
    <location>
        <begin position="862"/>
        <end position="877"/>
    </location>
</feature>
<name>A0A834YD58_TETSI</name>
<evidence type="ECO:0000256" key="14">
    <source>
        <dbReference type="SAM" id="SignalP"/>
    </source>
</evidence>
<dbReference type="FunFam" id="1.10.510.10:FF:000480">
    <property type="entry name" value="Pollen receptor-like kinase 1"/>
    <property type="match status" value="1"/>
</dbReference>
<dbReference type="Gene3D" id="1.10.510.10">
    <property type="entry name" value="Transferase(Phosphotransferase) domain 1"/>
    <property type="match status" value="1"/>
</dbReference>
<dbReference type="FunFam" id="3.80.10.10:FF:000095">
    <property type="entry name" value="LRR receptor-like serine/threonine-protein kinase GSO1"/>
    <property type="match status" value="2"/>
</dbReference>
<keyword evidence="7" id="KW-0547">Nucleotide-binding</keyword>
<dbReference type="PROSITE" id="PS51450">
    <property type="entry name" value="LRR"/>
    <property type="match status" value="1"/>
</dbReference>
<evidence type="ECO:0000313" key="16">
    <source>
        <dbReference type="EMBL" id="KAF8377244.1"/>
    </source>
</evidence>
<feature type="signal peptide" evidence="14">
    <location>
        <begin position="1"/>
        <end position="25"/>
    </location>
</feature>
<protein>
    <recommendedName>
        <fullName evidence="15">Protein kinase domain-containing protein</fullName>
    </recommendedName>
</protein>
<dbReference type="GO" id="GO:0005524">
    <property type="term" value="F:ATP binding"/>
    <property type="evidence" value="ECO:0007669"/>
    <property type="project" value="UniProtKB-KW"/>
</dbReference>
<dbReference type="SMART" id="SM00369">
    <property type="entry name" value="LRR_TYP"/>
    <property type="match status" value="5"/>
</dbReference>
<feature type="domain" description="Protein kinase" evidence="15">
    <location>
        <begin position="920"/>
        <end position="1200"/>
    </location>
</feature>
<dbReference type="Pfam" id="PF00069">
    <property type="entry name" value="Pkinase"/>
    <property type="match status" value="1"/>
</dbReference>
<evidence type="ECO:0000256" key="11">
    <source>
        <dbReference type="ARBA" id="ARBA00023170"/>
    </source>
</evidence>
<keyword evidence="11" id="KW-0675">Receptor</keyword>
<dbReference type="InterPro" id="IPR013210">
    <property type="entry name" value="LRR_N_plant-typ"/>
</dbReference>
<feature type="transmembrane region" description="Helical" evidence="13">
    <location>
        <begin position="745"/>
        <end position="767"/>
    </location>
</feature>
<dbReference type="Pfam" id="PF12799">
    <property type="entry name" value="LRR_4"/>
    <property type="match status" value="1"/>
</dbReference>
<dbReference type="Gene3D" id="3.30.200.20">
    <property type="entry name" value="Phosphorylase Kinase, domain 1"/>
    <property type="match status" value="1"/>
</dbReference>
<comment type="caution">
    <text evidence="16">The sequence shown here is derived from an EMBL/GenBank/DDBJ whole genome shotgun (WGS) entry which is preliminary data.</text>
</comment>
<evidence type="ECO:0000256" key="13">
    <source>
        <dbReference type="SAM" id="Phobius"/>
    </source>
</evidence>
<keyword evidence="9 13" id="KW-1133">Transmembrane helix</keyword>
<evidence type="ECO:0000313" key="17">
    <source>
        <dbReference type="Proteomes" id="UP000655225"/>
    </source>
</evidence>
<evidence type="ECO:0000256" key="3">
    <source>
        <dbReference type="ARBA" id="ARBA00022614"/>
    </source>
</evidence>
<dbReference type="InterPro" id="IPR000719">
    <property type="entry name" value="Prot_kinase_dom"/>
</dbReference>
<evidence type="ECO:0000256" key="1">
    <source>
        <dbReference type="ARBA" id="ARBA00004167"/>
    </source>
</evidence>
<evidence type="ECO:0000256" key="6">
    <source>
        <dbReference type="ARBA" id="ARBA00022737"/>
    </source>
</evidence>